<evidence type="ECO:0000313" key="1">
    <source>
        <dbReference type="EMBL" id="QDV20598.1"/>
    </source>
</evidence>
<reference evidence="1 2" key="1">
    <citation type="submission" date="2019-02" db="EMBL/GenBank/DDBJ databases">
        <title>Deep-cultivation of Planctomycetes and their phenomic and genomic characterization uncovers novel biology.</title>
        <authorList>
            <person name="Wiegand S."/>
            <person name="Jogler M."/>
            <person name="Boedeker C."/>
            <person name="Pinto D."/>
            <person name="Vollmers J."/>
            <person name="Rivas-Marin E."/>
            <person name="Kohn T."/>
            <person name="Peeters S.H."/>
            <person name="Heuer A."/>
            <person name="Rast P."/>
            <person name="Oberbeckmann S."/>
            <person name="Bunk B."/>
            <person name="Jeske O."/>
            <person name="Meyerdierks A."/>
            <person name="Storesund J.E."/>
            <person name="Kallscheuer N."/>
            <person name="Luecker S."/>
            <person name="Lage O.M."/>
            <person name="Pohl T."/>
            <person name="Merkel B.J."/>
            <person name="Hornburger P."/>
            <person name="Mueller R.-W."/>
            <person name="Bruemmer F."/>
            <person name="Labrenz M."/>
            <person name="Spormann A.M."/>
            <person name="Op den Camp H."/>
            <person name="Overmann J."/>
            <person name="Amann R."/>
            <person name="Jetten M.S.M."/>
            <person name="Mascher T."/>
            <person name="Medema M.H."/>
            <person name="Devos D.P."/>
            <person name="Kaster A.-K."/>
            <person name="Ovreas L."/>
            <person name="Rohde M."/>
            <person name="Galperin M.Y."/>
            <person name="Jogler C."/>
        </authorList>
    </citation>
    <scope>NUCLEOTIDE SEQUENCE [LARGE SCALE GENOMIC DNA]</scope>
    <source>
        <strain evidence="1 2">Pan153</strain>
    </source>
</reference>
<dbReference type="AlphaFoldDB" id="A0A518FW70"/>
<accession>A0A518FW70</accession>
<evidence type="ECO:0000313" key="2">
    <source>
        <dbReference type="Proteomes" id="UP000320839"/>
    </source>
</evidence>
<proteinExistence type="predicted"/>
<dbReference type="Proteomes" id="UP000320839">
    <property type="component" value="Chromosome"/>
</dbReference>
<name>A0A518FW70_9PLAN</name>
<gene>
    <name evidence="1" type="ORF">Pan153_52740</name>
</gene>
<protein>
    <submittedName>
        <fullName evidence="1">Uncharacterized protein</fullName>
    </submittedName>
</protein>
<organism evidence="1 2">
    <name type="scientific">Gimesia panareensis</name>
    <dbReference type="NCBI Taxonomy" id="2527978"/>
    <lineage>
        <taxon>Bacteria</taxon>
        <taxon>Pseudomonadati</taxon>
        <taxon>Planctomycetota</taxon>
        <taxon>Planctomycetia</taxon>
        <taxon>Planctomycetales</taxon>
        <taxon>Planctomycetaceae</taxon>
        <taxon>Gimesia</taxon>
    </lineage>
</organism>
<sequence length="56" mass="6473">MAALASLDTRLLRYLILLRKFPDLHDIEELHVFVAGRMPRVYSRIPICDARIHQAG</sequence>
<dbReference type="EMBL" id="CP036317">
    <property type="protein sequence ID" value="QDV20598.1"/>
    <property type="molecule type" value="Genomic_DNA"/>
</dbReference>